<dbReference type="AlphaFoldDB" id="A0AAD0M6V6"/>
<keyword evidence="1" id="KW-0472">Membrane</keyword>
<feature type="transmembrane region" description="Helical" evidence="1">
    <location>
        <begin position="185"/>
        <end position="203"/>
    </location>
</feature>
<geneLocation type="plasmid" evidence="3">
    <name>pmppla107</name>
</geneLocation>
<proteinExistence type="predicted"/>
<dbReference type="InterPro" id="IPR009663">
    <property type="entry name" value="PAP_PilO"/>
</dbReference>
<gene>
    <name evidence="2" type="ORF">PLA107_030145</name>
</gene>
<dbReference type="EMBL" id="CP031226">
    <property type="protein sequence ID" value="AXH59490.1"/>
    <property type="molecule type" value="Genomic_DNA"/>
</dbReference>
<accession>A0AAD0M6V6</accession>
<protein>
    <submittedName>
        <fullName evidence="2">Uncharacterized protein</fullName>
    </submittedName>
</protein>
<keyword evidence="1" id="KW-1133">Transmembrane helix</keyword>
<evidence type="ECO:0000256" key="1">
    <source>
        <dbReference type="SAM" id="Phobius"/>
    </source>
</evidence>
<organism evidence="2 3">
    <name type="scientific">Pseudomonas amygdali pv. lachrymans str. M301315</name>
    <dbReference type="NCBI Taxonomy" id="629260"/>
    <lineage>
        <taxon>Bacteria</taxon>
        <taxon>Pseudomonadati</taxon>
        <taxon>Pseudomonadota</taxon>
        <taxon>Gammaproteobacteria</taxon>
        <taxon>Pseudomonadales</taxon>
        <taxon>Pseudomonadaceae</taxon>
        <taxon>Pseudomonas</taxon>
        <taxon>Pseudomonas amygdali</taxon>
    </lineage>
</organism>
<sequence length="462" mass="51874">MERIFDIGGKRLVTSLEWIKLQGKDAALAAKTQAKQRGSKLGTLRTVAMEDGPTVSQVGVCHSKKLKGAYYSAAAHLANVHSSIIAIEQLDDDQFWFCVISEGRVIPGYDSVTSATEIRNMFQELSTSIPLEYMKMLMTSRVAMQLGLDEDGLDNLINQSPVDAMAELAVAENARIKNLIGVPNTVYMGIMLVLLVAAFGGFMKYQEIQKQRELDELMAQEAMDLNKIEKEVTVEKVIDQGPTDDELLRRARQQEIEWLRDDFNTLNTMPAFKHFYFLSKELPRYKAGWKLSKVSFTAANPKTITAQWSREKYGTPYSIRESFGPGVSVAFTPEMNVSRTAHKISLGSRGVEDILGYIRTQGQSHQVFVTDLMNNGIHFTASVKTEDQRKEVIAGLKNKAYENMPQLSMRVREFQMSGDSFDGFVSLMDVVQRANNFVPKSIELERLDSGITWKVSGSLYEN</sequence>
<evidence type="ECO:0000313" key="2">
    <source>
        <dbReference type="EMBL" id="AXH59490.1"/>
    </source>
</evidence>
<reference evidence="2 3" key="1">
    <citation type="journal article" date="2011" name="PLoS Pathog.">
        <title>Dynamic evolution of pathogenicity revealed by sequencing and comparative genomics of 19 Pseudomonas syringae isolates.</title>
        <authorList>
            <person name="Baltrus D.A."/>
            <person name="Nishimura M.T."/>
            <person name="Romanchuk A."/>
            <person name="Chang J.H."/>
            <person name="Mukhtar M.S."/>
            <person name="Cherkis K."/>
            <person name="Roach J."/>
            <person name="Grant S.R."/>
            <person name="Jones C.D."/>
            <person name="Dangl J.L."/>
        </authorList>
    </citation>
    <scope>NUCLEOTIDE SEQUENCE [LARGE SCALE GENOMIC DNA]</scope>
    <source>
        <strain evidence="2 3">M301315</strain>
    </source>
</reference>
<keyword evidence="2" id="KW-0614">Plasmid</keyword>
<name>A0AAD0M6V6_PSEAV</name>
<dbReference type="Pfam" id="PF06864">
    <property type="entry name" value="PAP_PilO"/>
    <property type="match status" value="1"/>
</dbReference>
<evidence type="ECO:0000313" key="3">
    <source>
        <dbReference type="Proteomes" id="UP000006426"/>
    </source>
</evidence>
<dbReference type="GeneID" id="39473854"/>
<keyword evidence="1" id="KW-0812">Transmembrane</keyword>
<dbReference type="Proteomes" id="UP000006426">
    <property type="component" value="Plasmid pmppla107"/>
</dbReference>
<dbReference type="RefSeq" id="WP_005742316.1">
    <property type="nucleotide sequence ID" value="NZ_CP031226.1"/>
</dbReference>